<keyword evidence="4" id="KW-1185">Reference proteome</keyword>
<dbReference type="AlphaFoldDB" id="A0AAD7NL65"/>
<evidence type="ECO:0000313" key="4">
    <source>
        <dbReference type="Proteomes" id="UP001215280"/>
    </source>
</evidence>
<dbReference type="Pfam" id="PF18802">
    <property type="entry name" value="CxC1"/>
    <property type="match status" value="1"/>
</dbReference>
<feature type="region of interest" description="Disordered" evidence="1">
    <location>
        <begin position="355"/>
        <end position="422"/>
    </location>
</feature>
<dbReference type="EMBL" id="JARJLG010000036">
    <property type="protein sequence ID" value="KAJ7765044.1"/>
    <property type="molecule type" value="Genomic_DNA"/>
</dbReference>
<dbReference type="PANTHER" id="PTHR33096:SF1">
    <property type="entry name" value="CXC1-LIKE CYSTEINE CLUSTER ASSOCIATED WITH KDZ TRANSPOSASES DOMAIN-CONTAINING PROTEIN"/>
    <property type="match status" value="1"/>
</dbReference>
<sequence>MLGKRDIKPGRALLRLENHHGYLLLAAPLTPDNLEKKCVTVYGLGGGVLQMPGAVAVKPLRELEDGSSILSSNGCVIVIGPDVEGDELQGVLRASPALRCSPLRNMRWNNQDVEEVRNPSPHRAEPIVRPGLFEVPRAGNALKRYPPMTTPLIFYSNGQTLSQPLHRAPLGQVGWHDTSVSDGPLTPSRERQHPDVALPGDEHITTDFLASQSLPRSAALKKNNQWRRWSTDVIPQLVPIFIELMHATKCLRDTSELLLEAAPCTCTKRALYVAIVRMNAIEHTRLSICPCSPAPSQLLRAGLFACSPLRPSLAVDLQVLDFAMRLFVNVPPNNTAFCNTLEGFLSSRGYKLTATAQQPTSTSPTPSPAPPTTNPGTPAATWPVPQNPSRAHQKRRRAGDNDNEVAEPTPNSFPTPEPRTSPSDYLISRCPACFGGLVHDRTADVDIHVCANACFMQKRRWKGSRWDPPRSHPRTVFIPEPTANKMSVYVEEVRPPTARAPAKRACQDEAEDEYEDVTLIKFFDDTGLMGLLCWHNRVLWLVNMCTAGEKQYYVLVLLETLFQHLPSNICWGFLDRYMDRIWFAVSVFHAFGHRWPCQLIYHPLKCCGFGHTNGEGCERFWHSISKLIAYLRVSGYHLHLYTIDSQIEHADKMSLGRLASWILRQTAHCEGKLKDAVAELQTCGSKQSHWRGAPKLGGLTVVEQVLEARSKVTLLFEQMTHMEEALQDDKTPTDERLYANMNHADTQEAWKQQKERVARLERDLGVNHSTALKKLEHSEYYTARMNAKALKERLRAKLRDRKFELDPIERSVRRTASENQRNEHAGQAIKRRDPNISKLMTAYNKSCDDIAKLIAAKKAPRSAVAPAQVAKSLYKLNVDNIIWQDVGLDEDNDDDTAPPLWLSDNNVRTGIQAMLQKDR</sequence>
<organism evidence="3 4">
    <name type="scientific">Mycena maculata</name>
    <dbReference type="NCBI Taxonomy" id="230809"/>
    <lineage>
        <taxon>Eukaryota</taxon>
        <taxon>Fungi</taxon>
        <taxon>Dikarya</taxon>
        <taxon>Basidiomycota</taxon>
        <taxon>Agaricomycotina</taxon>
        <taxon>Agaricomycetes</taxon>
        <taxon>Agaricomycetidae</taxon>
        <taxon>Agaricales</taxon>
        <taxon>Marasmiineae</taxon>
        <taxon>Mycenaceae</taxon>
        <taxon>Mycena</taxon>
    </lineage>
</organism>
<gene>
    <name evidence="3" type="ORF">DFH07DRAFT_955881</name>
</gene>
<accession>A0AAD7NL65</accession>
<name>A0AAD7NL65_9AGAR</name>
<protein>
    <recommendedName>
        <fullName evidence="2">CxC1-like cysteine cluster associated with KDZ transposases domain-containing protein</fullName>
    </recommendedName>
</protein>
<feature type="domain" description="CxC1-like cysteine cluster associated with KDZ transposases" evidence="2">
    <location>
        <begin position="262"/>
        <end position="348"/>
    </location>
</feature>
<dbReference type="PANTHER" id="PTHR33096">
    <property type="entry name" value="CXC2 DOMAIN-CONTAINING PROTEIN"/>
    <property type="match status" value="1"/>
</dbReference>
<feature type="compositionally biased region" description="Low complexity" evidence="1">
    <location>
        <begin position="374"/>
        <end position="383"/>
    </location>
</feature>
<proteinExistence type="predicted"/>
<dbReference type="InterPro" id="IPR040521">
    <property type="entry name" value="KDZ"/>
</dbReference>
<evidence type="ECO:0000256" key="1">
    <source>
        <dbReference type="SAM" id="MobiDB-lite"/>
    </source>
</evidence>
<evidence type="ECO:0000313" key="3">
    <source>
        <dbReference type="EMBL" id="KAJ7765044.1"/>
    </source>
</evidence>
<comment type="caution">
    <text evidence="3">The sequence shown here is derived from an EMBL/GenBank/DDBJ whole genome shotgun (WGS) entry which is preliminary data.</text>
</comment>
<dbReference type="Proteomes" id="UP001215280">
    <property type="component" value="Unassembled WGS sequence"/>
</dbReference>
<reference evidence="3" key="1">
    <citation type="submission" date="2023-03" db="EMBL/GenBank/DDBJ databases">
        <title>Massive genome expansion in bonnet fungi (Mycena s.s.) driven by repeated elements and novel gene families across ecological guilds.</title>
        <authorList>
            <consortium name="Lawrence Berkeley National Laboratory"/>
            <person name="Harder C.B."/>
            <person name="Miyauchi S."/>
            <person name="Viragh M."/>
            <person name="Kuo A."/>
            <person name="Thoen E."/>
            <person name="Andreopoulos B."/>
            <person name="Lu D."/>
            <person name="Skrede I."/>
            <person name="Drula E."/>
            <person name="Henrissat B."/>
            <person name="Morin E."/>
            <person name="Kohler A."/>
            <person name="Barry K."/>
            <person name="LaButti K."/>
            <person name="Morin E."/>
            <person name="Salamov A."/>
            <person name="Lipzen A."/>
            <person name="Mereny Z."/>
            <person name="Hegedus B."/>
            <person name="Baldrian P."/>
            <person name="Stursova M."/>
            <person name="Weitz H."/>
            <person name="Taylor A."/>
            <person name="Grigoriev I.V."/>
            <person name="Nagy L.G."/>
            <person name="Martin F."/>
            <person name="Kauserud H."/>
        </authorList>
    </citation>
    <scope>NUCLEOTIDE SEQUENCE</scope>
    <source>
        <strain evidence="3">CBHHK188m</strain>
    </source>
</reference>
<dbReference type="InterPro" id="IPR041320">
    <property type="entry name" value="CxC1"/>
</dbReference>
<evidence type="ECO:0000259" key="2">
    <source>
        <dbReference type="Pfam" id="PF18802"/>
    </source>
</evidence>
<feature type="compositionally biased region" description="Low complexity" evidence="1">
    <location>
        <begin position="355"/>
        <end position="364"/>
    </location>
</feature>
<dbReference type="Pfam" id="PF18758">
    <property type="entry name" value="KDZ"/>
    <property type="match status" value="1"/>
</dbReference>